<reference evidence="3 4" key="1">
    <citation type="submission" date="2016-04" db="EMBL/GenBank/DDBJ databases">
        <title>Draft genome of Fonsecaea erecta CBS 125763.</title>
        <authorList>
            <person name="Weiss V.A."/>
            <person name="Vicente V.A."/>
            <person name="Raittz R.T."/>
            <person name="Moreno L.F."/>
            <person name="De Souza E.M."/>
            <person name="Pedrosa F.O."/>
            <person name="Steffens M.B."/>
            <person name="Faoro H."/>
            <person name="Tadra-Sfeir M.Z."/>
            <person name="Najafzadeh M.J."/>
            <person name="Felipe M.S."/>
            <person name="Teixeira M."/>
            <person name="Sun J."/>
            <person name="Xi L."/>
            <person name="Gomes R."/>
            <person name="De Azevedo C.M."/>
            <person name="Salgado C.G."/>
            <person name="Da Silva M.B."/>
            <person name="Nascimento M.F."/>
            <person name="Queiroz-Telles F."/>
            <person name="Attili D.S."/>
            <person name="Gorbushina A."/>
        </authorList>
    </citation>
    <scope>NUCLEOTIDE SEQUENCE [LARGE SCALE GENOMIC DNA]</scope>
    <source>
        <strain evidence="3 4">CBS 125763</strain>
    </source>
</reference>
<dbReference type="GeneID" id="30013082"/>
<name>A0A178ZAX3_9EURO</name>
<evidence type="ECO:0000259" key="2">
    <source>
        <dbReference type="Pfam" id="PF11790"/>
    </source>
</evidence>
<dbReference type="InterPro" id="IPR017853">
    <property type="entry name" value="GH"/>
</dbReference>
<feature type="region of interest" description="Disordered" evidence="1">
    <location>
        <begin position="1"/>
        <end position="40"/>
    </location>
</feature>
<comment type="caution">
    <text evidence="3">The sequence shown here is derived from an EMBL/GenBank/DDBJ whole genome shotgun (WGS) entry which is preliminary data.</text>
</comment>
<dbReference type="Pfam" id="PF11790">
    <property type="entry name" value="Glyco_hydro_cc"/>
    <property type="match status" value="1"/>
</dbReference>
<dbReference type="Gene3D" id="3.20.20.80">
    <property type="entry name" value="Glycosidases"/>
    <property type="match status" value="1"/>
</dbReference>
<dbReference type="EMBL" id="LVYI01000008">
    <property type="protein sequence ID" value="OAP56802.1"/>
    <property type="molecule type" value="Genomic_DNA"/>
</dbReference>
<proteinExistence type="predicted"/>
<dbReference type="OrthoDB" id="43654at2759"/>
<dbReference type="PANTHER" id="PTHR34154">
    <property type="entry name" value="ALKALI-SENSITIVE LINKAGE PROTEIN 1"/>
    <property type="match status" value="1"/>
</dbReference>
<dbReference type="GO" id="GO:0009277">
    <property type="term" value="C:fungal-type cell wall"/>
    <property type="evidence" value="ECO:0007669"/>
    <property type="project" value="TreeGrafter"/>
</dbReference>
<sequence>MQKARPPPPPPKPKSLSSNVVPPATVSKVNHPHRRKRGLGWPWDQPSTHFALYQPHATSGKISWIFNWECWIPDGVPPGVEWVPCVRTAANARDQLDPFLTDIIQNRGIQVSALLGFNEPEIPDQANLPAHEAAKLWTEVVVPAKRKFRLRLGSPGMSSDVSRSKPWLNSFLSILAGAHEMDFLVVHWYGPHFADMRAFLEDMHATYGLPLWVNEFACSTMGNGEAASVDEVEAFIKEAVPWLDACDWVERYAYFGNKNVGVWVGRANNFTEEDEDEEAGDGAKETDGRPRPRLTRVSRLYCEL</sequence>
<dbReference type="Proteomes" id="UP000078343">
    <property type="component" value="Unassembled WGS sequence"/>
</dbReference>
<dbReference type="InterPro" id="IPR053183">
    <property type="entry name" value="ASL1"/>
</dbReference>
<dbReference type="RefSeq" id="XP_018690169.1">
    <property type="nucleotide sequence ID" value="XM_018840422.1"/>
</dbReference>
<dbReference type="InterPro" id="IPR024655">
    <property type="entry name" value="Asl1_glyco_hydro_catalytic"/>
</dbReference>
<dbReference type="SUPFAM" id="SSF51445">
    <property type="entry name" value="(Trans)glycosidases"/>
    <property type="match status" value="1"/>
</dbReference>
<gene>
    <name evidence="3" type="ORF">AYL99_08914</name>
</gene>
<evidence type="ECO:0000313" key="3">
    <source>
        <dbReference type="EMBL" id="OAP56802.1"/>
    </source>
</evidence>
<evidence type="ECO:0000313" key="4">
    <source>
        <dbReference type="Proteomes" id="UP000078343"/>
    </source>
</evidence>
<dbReference type="STRING" id="1367422.A0A178ZAX3"/>
<keyword evidence="4" id="KW-1185">Reference proteome</keyword>
<feature type="compositionally biased region" description="Pro residues" evidence="1">
    <location>
        <begin position="1"/>
        <end position="13"/>
    </location>
</feature>
<accession>A0A178ZAX3</accession>
<feature type="compositionally biased region" description="Basic and acidic residues" evidence="1">
    <location>
        <begin position="281"/>
        <end position="290"/>
    </location>
</feature>
<protein>
    <recommendedName>
        <fullName evidence="2">Asl1-like glycosyl hydrolase catalytic domain-containing protein</fullName>
    </recommendedName>
</protein>
<evidence type="ECO:0000256" key="1">
    <source>
        <dbReference type="SAM" id="MobiDB-lite"/>
    </source>
</evidence>
<feature type="region of interest" description="Disordered" evidence="1">
    <location>
        <begin position="273"/>
        <end position="292"/>
    </location>
</feature>
<dbReference type="AlphaFoldDB" id="A0A178ZAX3"/>
<dbReference type="PANTHER" id="PTHR34154:SF3">
    <property type="entry name" value="ALKALI-SENSITIVE LINKAGE PROTEIN 1"/>
    <property type="match status" value="1"/>
</dbReference>
<dbReference type="GO" id="GO:0071966">
    <property type="term" value="P:fungal-type cell wall polysaccharide metabolic process"/>
    <property type="evidence" value="ECO:0007669"/>
    <property type="project" value="TreeGrafter"/>
</dbReference>
<feature type="domain" description="Asl1-like glycosyl hydrolase catalytic" evidence="2">
    <location>
        <begin position="56"/>
        <end position="270"/>
    </location>
</feature>
<organism evidence="3 4">
    <name type="scientific">Fonsecaea erecta</name>
    <dbReference type="NCBI Taxonomy" id="1367422"/>
    <lineage>
        <taxon>Eukaryota</taxon>
        <taxon>Fungi</taxon>
        <taxon>Dikarya</taxon>
        <taxon>Ascomycota</taxon>
        <taxon>Pezizomycotina</taxon>
        <taxon>Eurotiomycetes</taxon>
        <taxon>Chaetothyriomycetidae</taxon>
        <taxon>Chaetothyriales</taxon>
        <taxon>Herpotrichiellaceae</taxon>
        <taxon>Fonsecaea</taxon>
    </lineage>
</organism>
<feature type="compositionally biased region" description="Low complexity" evidence="1">
    <location>
        <begin position="14"/>
        <end position="23"/>
    </location>
</feature>